<feature type="non-terminal residue" evidence="1">
    <location>
        <position position="1"/>
    </location>
</feature>
<evidence type="ECO:0000313" key="1">
    <source>
        <dbReference type="EMBL" id="RDX98130.1"/>
    </source>
</evidence>
<protein>
    <submittedName>
        <fullName evidence="1">Uncharacterized protein</fullName>
    </submittedName>
</protein>
<organism evidence="1 2">
    <name type="scientific">Mucuna pruriens</name>
    <name type="common">Velvet bean</name>
    <name type="synonym">Dolichos pruriens</name>
    <dbReference type="NCBI Taxonomy" id="157652"/>
    <lineage>
        <taxon>Eukaryota</taxon>
        <taxon>Viridiplantae</taxon>
        <taxon>Streptophyta</taxon>
        <taxon>Embryophyta</taxon>
        <taxon>Tracheophyta</taxon>
        <taxon>Spermatophyta</taxon>
        <taxon>Magnoliopsida</taxon>
        <taxon>eudicotyledons</taxon>
        <taxon>Gunneridae</taxon>
        <taxon>Pentapetalae</taxon>
        <taxon>rosids</taxon>
        <taxon>fabids</taxon>
        <taxon>Fabales</taxon>
        <taxon>Fabaceae</taxon>
        <taxon>Papilionoideae</taxon>
        <taxon>50 kb inversion clade</taxon>
        <taxon>NPAAA clade</taxon>
        <taxon>indigoferoid/millettioid clade</taxon>
        <taxon>Phaseoleae</taxon>
        <taxon>Mucuna</taxon>
    </lineage>
</organism>
<dbReference type="PANTHER" id="PTHR48475:SF1">
    <property type="entry name" value="RNASE H TYPE-1 DOMAIN-CONTAINING PROTEIN"/>
    <property type="match status" value="1"/>
</dbReference>
<accession>A0A371H5Q6</accession>
<dbReference type="EMBL" id="QJKJ01003503">
    <property type="protein sequence ID" value="RDX98130.1"/>
    <property type="molecule type" value="Genomic_DNA"/>
</dbReference>
<sequence>MVDVLVTLASMFEIGRESDVVILRIRYQAIPAYCQLLEKEVDGKPWYHDIKQYLKSKEYPTGATENNKQTLRRMARGYLLNGERSPNMTLLRCIDDKEANEIL</sequence>
<proteinExistence type="predicted"/>
<keyword evidence="2" id="KW-1185">Reference proteome</keyword>
<dbReference type="AlphaFoldDB" id="A0A371H5Q6"/>
<dbReference type="PANTHER" id="PTHR48475">
    <property type="entry name" value="RIBONUCLEASE H"/>
    <property type="match status" value="1"/>
</dbReference>
<name>A0A371H5Q6_MUCPR</name>
<evidence type="ECO:0000313" key="2">
    <source>
        <dbReference type="Proteomes" id="UP000257109"/>
    </source>
</evidence>
<reference evidence="1" key="1">
    <citation type="submission" date="2018-05" db="EMBL/GenBank/DDBJ databases">
        <title>Draft genome of Mucuna pruriens seed.</title>
        <authorList>
            <person name="Nnadi N.E."/>
            <person name="Vos R."/>
            <person name="Hasami M.H."/>
            <person name="Devisetty U.K."/>
            <person name="Aguiy J.C."/>
        </authorList>
    </citation>
    <scope>NUCLEOTIDE SEQUENCE [LARGE SCALE GENOMIC DNA]</scope>
    <source>
        <strain evidence="1">JCA_2017</strain>
    </source>
</reference>
<gene>
    <name evidence="1" type="ORF">CR513_18977</name>
</gene>
<dbReference type="OrthoDB" id="1690717at2759"/>
<comment type="caution">
    <text evidence="1">The sequence shown here is derived from an EMBL/GenBank/DDBJ whole genome shotgun (WGS) entry which is preliminary data.</text>
</comment>
<dbReference type="Proteomes" id="UP000257109">
    <property type="component" value="Unassembled WGS sequence"/>
</dbReference>